<reference evidence="3 4" key="1">
    <citation type="submission" date="2016-10" db="EMBL/GenBank/DDBJ databases">
        <authorList>
            <person name="de Groot N.N."/>
        </authorList>
    </citation>
    <scope>NUCLEOTIDE SEQUENCE [LARGE SCALE GENOMIC DNA]</scope>
    <source>
        <strain evidence="3 4">DSM 1041</strain>
    </source>
</reference>
<gene>
    <name evidence="3" type="ORF">SAMN04244579_00660</name>
</gene>
<protein>
    <submittedName>
        <fullName evidence="3">GHH signature containing HNH/Endo VII superfamily nuclease toxin 2</fullName>
    </submittedName>
</protein>
<dbReference type="InterPro" id="IPR028917">
    <property type="entry name" value="Tox-GHH2_domain"/>
</dbReference>
<dbReference type="EMBL" id="FNYO01000005">
    <property type="protein sequence ID" value="SEI46900.1"/>
    <property type="molecule type" value="Genomic_DNA"/>
</dbReference>
<feature type="domain" description="Tox-GHH2" evidence="2">
    <location>
        <begin position="228"/>
        <end position="330"/>
    </location>
</feature>
<feature type="region of interest" description="Disordered" evidence="1">
    <location>
        <begin position="337"/>
        <end position="366"/>
    </location>
</feature>
<dbReference type="Proteomes" id="UP000199005">
    <property type="component" value="Unassembled WGS sequence"/>
</dbReference>
<dbReference type="AlphaFoldDB" id="A0A1H6R541"/>
<proteinExistence type="predicted"/>
<dbReference type="STRING" id="170623.SAMN04244579_00660"/>
<dbReference type="Pfam" id="PF15635">
    <property type="entry name" value="Tox-GHH2"/>
    <property type="match status" value="1"/>
</dbReference>
<sequence>MANEVYANGREVSCKRAEGKSVACFPDVCFTPGPSPSGVPVPYPNTGLATDTTHGTRTVRISGQEAMLKDKSYFKTSYGDEAGCAPKRGVVTGAVKGKVYFTSWSMDVKFEGENVVRHLDLTTHNHASQPGNTAPWPYLDQMAIDAGGGPCKKDILKEKTACTDYKPYGNKNVCRDAGLRDRVPKTATGAQSAAERASANKCLAARRCQLVPFSPKDKKGIKGCCPAQTPDHLIPKSSFYKGSVKGGARLQGWKKYSSRKAPCICAEGGNNTNGSHGLRHSAHASLSKVEPGDINTLENEASLAAESATLTFPESKCNKRCIEAQLMNGHMKMTRAQAPKVKYSPSGSKLTSAEIKKLRAKKRKVG</sequence>
<name>A0A1H6R541_9GAMM</name>
<evidence type="ECO:0000259" key="2">
    <source>
        <dbReference type="Pfam" id="PF15635"/>
    </source>
</evidence>
<evidence type="ECO:0000256" key="1">
    <source>
        <dbReference type="SAM" id="MobiDB-lite"/>
    </source>
</evidence>
<accession>A0A1H6R541</accession>
<dbReference type="RefSeq" id="WP_090897164.1">
    <property type="nucleotide sequence ID" value="NZ_FNYO01000005.1"/>
</dbReference>
<organism evidence="3 4">
    <name type="scientific">Azotobacter beijerinckii</name>
    <dbReference type="NCBI Taxonomy" id="170623"/>
    <lineage>
        <taxon>Bacteria</taxon>
        <taxon>Pseudomonadati</taxon>
        <taxon>Pseudomonadota</taxon>
        <taxon>Gammaproteobacteria</taxon>
        <taxon>Pseudomonadales</taxon>
        <taxon>Pseudomonadaceae</taxon>
        <taxon>Azotobacter</taxon>
    </lineage>
</organism>
<evidence type="ECO:0000313" key="3">
    <source>
        <dbReference type="EMBL" id="SEI46900.1"/>
    </source>
</evidence>
<dbReference type="Pfam" id="PF13665">
    <property type="entry name" value="Tox-PAAR-like"/>
    <property type="match status" value="1"/>
</dbReference>
<evidence type="ECO:0000313" key="4">
    <source>
        <dbReference type="Proteomes" id="UP000199005"/>
    </source>
</evidence>